<dbReference type="InterPro" id="IPR027417">
    <property type="entry name" value="P-loop_NTPase"/>
</dbReference>
<evidence type="ECO:0000256" key="8">
    <source>
        <dbReference type="ARBA" id="ARBA00023136"/>
    </source>
</evidence>
<dbReference type="CDD" id="cd03232">
    <property type="entry name" value="ABCG_PDR_domain2"/>
    <property type="match status" value="1"/>
</dbReference>
<dbReference type="SMART" id="SM00382">
    <property type="entry name" value="AAA"/>
    <property type="match status" value="2"/>
</dbReference>
<keyword evidence="8 9" id="KW-0472">Membrane</keyword>
<dbReference type="STRING" id="93625.A0A409XC68"/>
<evidence type="ECO:0000256" key="6">
    <source>
        <dbReference type="ARBA" id="ARBA00022840"/>
    </source>
</evidence>
<evidence type="ECO:0000256" key="5">
    <source>
        <dbReference type="ARBA" id="ARBA00022741"/>
    </source>
</evidence>
<dbReference type="Pfam" id="PF14510">
    <property type="entry name" value="ABC_trans_N"/>
    <property type="match status" value="1"/>
</dbReference>
<dbReference type="CDD" id="cd03233">
    <property type="entry name" value="ABCG_PDR_domain1"/>
    <property type="match status" value="1"/>
</dbReference>
<comment type="similarity">
    <text evidence="2">Belongs to the ABC transporter superfamily. ABCG family. PDR (TC 3.A.1.205) subfamily.</text>
</comment>
<dbReference type="InterPro" id="IPR034003">
    <property type="entry name" value="ABCG_PDR_2"/>
</dbReference>
<dbReference type="Proteomes" id="UP000283269">
    <property type="component" value="Unassembled WGS sequence"/>
</dbReference>
<dbReference type="PANTHER" id="PTHR19241">
    <property type="entry name" value="ATP-BINDING CASSETTE TRANSPORTER"/>
    <property type="match status" value="1"/>
</dbReference>
<feature type="transmembrane region" description="Helical" evidence="9">
    <location>
        <begin position="1171"/>
        <end position="1200"/>
    </location>
</feature>
<keyword evidence="5" id="KW-0547">Nucleotide-binding</keyword>
<feature type="transmembrane region" description="Helical" evidence="9">
    <location>
        <begin position="1101"/>
        <end position="1120"/>
    </location>
</feature>
<feature type="transmembrane region" description="Helical" evidence="9">
    <location>
        <begin position="582"/>
        <end position="602"/>
    </location>
</feature>
<organism evidence="11 12">
    <name type="scientific">Psilocybe cyanescens</name>
    <dbReference type="NCBI Taxonomy" id="93625"/>
    <lineage>
        <taxon>Eukaryota</taxon>
        <taxon>Fungi</taxon>
        <taxon>Dikarya</taxon>
        <taxon>Basidiomycota</taxon>
        <taxon>Agaricomycotina</taxon>
        <taxon>Agaricomycetes</taxon>
        <taxon>Agaricomycetidae</taxon>
        <taxon>Agaricales</taxon>
        <taxon>Agaricineae</taxon>
        <taxon>Strophariaceae</taxon>
        <taxon>Psilocybe</taxon>
    </lineage>
</organism>
<gene>
    <name evidence="11" type="ORF">CVT25_011268</name>
</gene>
<dbReference type="InParanoid" id="A0A409XC68"/>
<feature type="transmembrane region" description="Helical" evidence="9">
    <location>
        <begin position="688"/>
        <end position="709"/>
    </location>
</feature>
<dbReference type="EMBL" id="NHYD01002088">
    <property type="protein sequence ID" value="PPQ88389.1"/>
    <property type="molecule type" value="Genomic_DNA"/>
</dbReference>
<dbReference type="GO" id="GO:0016887">
    <property type="term" value="F:ATP hydrolysis activity"/>
    <property type="evidence" value="ECO:0007669"/>
    <property type="project" value="InterPro"/>
</dbReference>
<dbReference type="GO" id="GO:0016020">
    <property type="term" value="C:membrane"/>
    <property type="evidence" value="ECO:0007669"/>
    <property type="project" value="UniProtKB-SubCell"/>
</dbReference>
<feature type="transmembrane region" description="Helical" evidence="9">
    <location>
        <begin position="1132"/>
        <end position="1150"/>
    </location>
</feature>
<keyword evidence="6" id="KW-0067">ATP-binding</keyword>
<keyword evidence="12" id="KW-1185">Reference proteome</keyword>
<evidence type="ECO:0000256" key="1">
    <source>
        <dbReference type="ARBA" id="ARBA00004141"/>
    </source>
</evidence>
<dbReference type="FunCoup" id="A0A409XC68">
    <property type="interactions" value="99"/>
</dbReference>
<dbReference type="InterPro" id="IPR003439">
    <property type="entry name" value="ABC_transporter-like_ATP-bd"/>
</dbReference>
<dbReference type="OrthoDB" id="245989at2759"/>
<feature type="transmembrane region" description="Helical" evidence="9">
    <location>
        <begin position="476"/>
        <end position="496"/>
    </location>
</feature>
<dbReference type="InterPro" id="IPR034001">
    <property type="entry name" value="ABCG_PDR_1"/>
</dbReference>
<evidence type="ECO:0000256" key="9">
    <source>
        <dbReference type="SAM" id="Phobius"/>
    </source>
</evidence>
<dbReference type="InterPro" id="IPR017871">
    <property type="entry name" value="ABC_transporter-like_CS"/>
</dbReference>
<feature type="domain" description="ABC transporter" evidence="10">
    <location>
        <begin position="762"/>
        <end position="1007"/>
    </location>
</feature>
<dbReference type="PROSITE" id="PS50893">
    <property type="entry name" value="ABC_TRANSPORTER_2"/>
    <property type="match status" value="2"/>
</dbReference>
<dbReference type="SUPFAM" id="SSF52540">
    <property type="entry name" value="P-loop containing nucleoside triphosphate hydrolases"/>
    <property type="match status" value="2"/>
</dbReference>
<evidence type="ECO:0000259" key="10">
    <source>
        <dbReference type="PROSITE" id="PS50893"/>
    </source>
</evidence>
<keyword evidence="3" id="KW-0813">Transport</keyword>
<evidence type="ECO:0000256" key="2">
    <source>
        <dbReference type="ARBA" id="ARBA00006012"/>
    </source>
</evidence>
<reference evidence="11 12" key="1">
    <citation type="journal article" date="2018" name="Evol. Lett.">
        <title>Horizontal gene cluster transfer increased hallucinogenic mushroom diversity.</title>
        <authorList>
            <person name="Reynolds H.T."/>
            <person name="Vijayakumar V."/>
            <person name="Gluck-Thaler E."/>
            <person name="Korotkin H.B."/>
            <person name="Matheny P.B."/>
            <person name="Slot J.C."/>
        </authorList>
    </citation>
    <scope>NUCLEOTIDE SEQUENCE [LARGE SCALE GENOMIC DNA]</scope>
    <source>
        <strain evidence="11 12">2631</strain>
    </source>
</reference>
<protein>
    <recommendedName>
        <fullName evidence="10">ABC transporter domain-containing protein</fullName>
    </recommendedName>
</protein>
<proteinExistence type="inferred from homology"/>
<dbReference type="GO" id="GO:0005524">
    <property type="term" value="F:ATP binding"/>
    <property type="evidence" value="ECO:0007669"/>
    <property type="project" value="UniProtKB-KW"/>
</dbReference>
<comment type="caution">
    <text evidence="11">The sequence shown here is derived from an EMBL/GenBank/DDBJ whole genome shotgun (WGS) entry which is preliminary data.</text>
</comment>
<accession>A0A409XC68</accession>
<feature type="transmembrane region" description="Helical" evidence="9">
    <location>
        <begin position="1212"/>
        <end position="1232"/>
    </location>
</feature>
<feature type="transmembrane region" description="Helical" evidence="9">
    <location>
        <begin position="1244"/>
        <end position="1263"/>
    </location>
</feature>
<dbReference type="Gene3D" id="3.40.50.300">
    <property type="entry name" value="P-loop containing nucleotide triphosphate hydrolases"/>
    <property type="match status" value="2"/>
</dbReference>
<feature type="transmembrane region" description="Helical" evidence="9">
    <location>
        <begin position="552"/>
        <end position="570"/>
    </location>
</feature>
<dbReference type="Pfam" id="PF19055">
    <property type="entry name" value="ABC2_membrane_7"/>
    <property type="match status" value="1"/>
</dbReference>
<name>A0A409XC68_PSICY</name>
<dbReference type="FunFam" id="3.40.50.300:FF:000054">
    <property type="entry name" value="ABC multidrug transporter atrF"/>
    <property type="match status" value="1"/>
</dbReference>
<evidence type="ECO:0000256" key="4">
    <source>
        <dbReference type="ARBA" id="ARBA00022692"/>
    </source>
</evidence>
<evidence type="ECO:0000256" key="7">
    <source>
        <dbReference type="ARBA" id="ARBA00022989"/>
    </source>
</evidence>
<dbReference type="InterPro" id="IPR010929">
    <property type="entry name" value="PDR_CDR_ABC"/>
</dbReference>
<dbReference type="Pfam" id="PF00005">
    <property type="entry name" value="ABC_tran"/>
    <property type="match status" value="2"/>
</dbReference>
<dbReference type="InterPro" id="IPR003593">
    <property type="entry name" value="AAA+_ATPase"/>
</dbReference>
<feature type="transmembrane region" description="Helical" evidence="9">
    <location>
        <begin position="517"/>
        <end position="540"/>
    </location>
</feature>
<dbReference type="Pfam" id="PF06422">
    <property type="entry name" value="PDR_CDR"/>
    <property type="match status" value="2"/>
</dbReference>
<feature type="transmembrane region" description="Helical" evidence="9">
    <location>
        <begin position="1364"/>
        <end position="1385"/>
    </location>
</feature>
<keyword evidence="4 9" id="KW-0812">Transmembrane</keyword>
<dbReference type="GO" id="GO:0140359">
    <property type="term" value="F:ABC-type transporter activity"/>
    <property type="evidence" value="ECO:0007669"/>
    <property type="project" value="InterPro"/>
</dbReference>
<dbReference type="PROSITE" id="PS00211">
    <property type="entry name" value="ABC_TRANSPORTER_1"/>
    <property type="match status" value="1"/>
</dbReference>
<dbReference type="InterPro" id="IPR013525">
    <property type="entry name" value="ABC2_TM"/>
</dbReference>
<dbReference type="InterPro" id="IPR029481">
    <property type="entry name" value="ABC_trans_N"/>
</dbReference>
<sequence length="1401" mass="155921">MDSPLQSQSSKLSEKTQIDHQVTSVHEGFDFEKVLRDMVDSRKEAGIIPRELGVTFKDLHVVGLGAAASHQDTIGSTLNPLNLIKVIQNQRHPATRDILSGFEGVVRPGEMLLVLGRPGSGCSTFLKILSNKRDEFHAVNGDVHYDSFSPETIAKSYRGDIQYCPEDDIHFPTLTVSQTIKFAARVRAPKQRLGLTRSDYAETTTDTLMTLFGLQHTKNTPIGDAILRGVSGGEKKRVSICEALAARTCLTSWDNATRGLDSSTALEYVQALRTATDVTRLTTIVSLYQAGEHLYDLFDKVCVIYEGRMAYFGPAKQAKDYFINLGYEPAHRQTTADFLVAVTDPNARIPRQIDAPLPRTAAEFAASFSLSAAGEQNRDDMKTYLDECLADEKTVSNYKQSVVAEHAKYARRTSPYIASLPTQASAVMVRRFHIVLGAKLVTMINVIGFIFQGVIMGTLFLKAPEKASAFYSRSGVLFFALFLSALMSTTEIPALFSQRPIILRHQQWGLYHPFIEAVALTLVDVPVTFFTSLVFGGLVYSLVGLQKTAEQFFIFLLFVFFTAVLMRAYFRSLAAMCQSEATAQTLAGMSILSMALYTGYVLPDSSMIWVLRWFTYINPLKYGFEAVMANEFRTLNGVCDSLVPQGPSYANITIANQVCATVGAVPGQLSVQGSRFISLSFGYTYSHLWRNLGILVAFGMGFIGALFLFTEINTSLTGISVMTLYKRGTQLDTAEESDDVPYVEKKSAQEMGIANGRKDKGTKHKDVFSFTHLQYHINLPNGDSKRLLDNVSGYVFPGSLTALMGESGAGKTTLLNVLAERTDVGVVTGDRYINGQALPDDFQSQTGYCQQADTHLPTASVREALLFSAKLRQPISVPLAEKEEYVDKCLHMCGLWNERNAIVGSLGVELRKRTTIGVELAAKPKILLFLDEPTSGLDSQSAWNIVAFLRSLADQGQAILCTIHQPSAELFHVFDRVLLLRKGGQTVYFGDLGHNAETLLHYFDTNGARPCLPEENPAEYMLDVIGAGATAYSSINWHETWNRSPEAIKVTQDIEEIHTIGRNQPAVETALRTEYPTPWLNQVAELVKRGAADHYRNSEYLFAKLILNVAGGFFIGLSFFKNQESMQGLQNRIFAVYMLLVLSQPLANMLQVPFVATRTIYEVRERPSRMYSWTALITAQILAELPWNILGSSLYFLVWYWTSRFPSGRAGYSYLSVGVVFPLYYTTIAQAIASMAPSAEIAQLLFGFLFSFIIIFNGVMQPYRELNWWKWMYRVSPYTYLLEGFAGQALGNRPVACSPIEFVTVEPPSNLTCSQYLSDFISTAGGYLQNPDATSGCQFCGVDNSDQFLGSNFNIFYNHRWRNIGFMLVFSMFNVFAIYVLTYLFRIHSGSFLPSRKRKSS</sequence>
<evidence type="ECO:0000313" key="12">
    <source>
        <dbReference type="Proteomes" id="UP000283269"/>
    </source>
</evidence>
<evidence type="ECO:0000313" key="11">
    <source>
        <dbReference type="EMBL" id="PPQ88389.1"/>
    </source>
</evidence>
<feature type="domain" description="ABC transporter" evidence="10">
    <location>
        <begin position="78"/>
        <end position="331"/>
    </location>
</feature>
<comment type="subcellular location">
    <subcellularLocation>
        <location evidence="1">Membrane</location>
        <topology evidence="1">Multi-pass membrane protein</topology>
    </subcellularLocation>
</comment>
<feature type="transmembrane region" description="Helical" evidence="9">
    <location>
        <begin position="440"/>
        <end position="461"/>
    </location>
</feature>
<dbReference type="Pfam" id="PF01061">
    <property type="entry name" value="ABC2_membrane"/>
    <property type="match status" value="2"/>
</dbReference>
<dbReference type="InterPro" id="IPR043926">
    <property type="entry name" value="ABCG_dom"/>
</dbReference>
<evidence type="ECO:0000256" key="3">
    <source>
        <dbReference type="ARBA" id="ARBA00022448"/>
    </source>
</evidence>
<keyword evidence="7 9" id="KW-1133">Transmembrane helix</keyword>